<keyword evidence="16" id="KW-1185">Reference proteome</keyword>
<dbReference type="NCBIfam" id="NF008758">
    <property type="entry name" value="PRK11789.1"/>
    <property type="match status" value="1"/>
</dbReference>
<dbReference type="EC" id="3.5.1.28" evidence="5"/>
<evidence type="ECO:0000259" key="14">
    <source>
        <dbReference type="SMART" id="SM00644"/>
    </source>
</evidence>
<comment type="caution">
    <text evidence="15">The sequence shown here is derived from an EMBL/GenBank/DDBJ whole genome shotgun (WGS) entry which is preliminary data.</text>
</comment>
<evidence type="ECO:0000256" key="8">
    <source>
        <dbReference type="ARBA" id="ARBA00022801"/>
    </source>
</evidence>
<evidence type="ECO:0000256" key="11">
    <source>
        <dbReference type="ARBA" id="ARBA00039257"/>
    </source>
</evidence>
<comment type="subcellular location">
    <subcellularLocation>
        <location evidence="3">Cytoplasm</location>
    </subcellularLocation>
</comment>
<feature type="region of interest" description="Disordered" evidence="13">
    <location>
        <begin position="180"/>
        <end position="220"/>
    </location>
</feature>
<dbReference type="PANTHER" id="PTHR30417:SF4">
    <property type="entry name" value="1,6-ANHYDRO-N-ACETYLMURAMYL-L-ALANINE AMIDASE AMPD"/>
    <property type="match status" value="1"/>
</dbReference>
<evidence type="ECO:0000256" key="2">
    <source>
        <dbReference type="ARBA" id="ARBA00001947"/>
    </source>
</evidence>
<evidence type="ECO:0000256" key="9">
    <source>
        <dbReference type="ARBA" id="ARBA00022833"/>
    </source>
</evidence>
<dbReference type="CDD" id="cd06583">
    <property type="entry name" value="PGRP"/>
    <property type="match status" value="1"/>
</dbReference>
<dbReference type="EMBL" id="JBHSDY010000002">
    <property type="protein sequence ID" value="MFC4297275.1"/>
    <property type="molecule type" value="Genomic_DNA"/>
</dbReference>
<evidence type="ECO:0000256" key="6">
    <source>
        <dbReference type="ARBA" id="ARBA00022490"/>
    </source>
</evidence>
<evidence type="ECO:0000256" key="4">
    <source>
        <dbReference type="ARBA" id="ARBA00007553"/>
    </source>
</evidence>
<evidence type="ECO:0000256" key="1">
    <source>
        <dbReference type="ARBA" id="ARBA00001561"/>
    </source>
</evidence>
<feature type="domain" description="N-acetylmuramoyl-L-alanine amidase" evidence="14">
    <location>
        <begin position="45"/>
        <end position="193"/>
    </location>
</feature>
<reference evidence="16" key="1">
    <citation type="journal article" date="2019" name="Int. J. Syst. Evol. Microbiol.">
        <title>The Global Catalogue of Microorganisms (GCM) 10K type strain sequencing project: providing services to taxonomists for standard genome sequencing and annotation.</title>
        <authorList>
            <consortium name="The Broad Institute Genomics Platform"/>
            <consortium name="The Broad Institute Genome Sequencing Center for Infectious Disease"/>
            <person name="Wu L."/>
            <person name="Ma J."/>
        </authorList>
    </citation>
    <scope>NUCLEOTIDE SEQUENCE [LARGE SCALE GENOMIC DNA]</scope>
    <source>
        <strain evidence="16">CGMCC 1.19029</strain>
    </source>
</reference>
<dbReference type="GO" id="GO:0008745">
    <property type="term" value="F:N-acetylmuramoyl-L-alanine amidase activity"/>
    <property type="evidence" value="ECO:0007669"/>
    <property type="project" value="UniProtKB-EC"/>
</dbReference>
<evidence type="ECO:0000256" key="10">
    <source>
        <dbReference type="ARBA" id="ARBA00023316"/>
    </source>
</evidence>
<feature type="compositionally biased region" description="Basic residues" evidence="13">
    <location>
        <begin position="211"/>
        <end position="220"/>
    </location>
</feature>
<evidence type="ECO:0000256" key="12">
    <source>
        <dbReference type="ARBA" id="ARBA00042615"/>
    </source>
</evidence>
<dbReference type="InterPro" id="IPR036505">
    <property type="entry name" value="Amidase/PGRP_sf"/>
</dbReference>
<dbReference type="RefSeq" id="WP_376811827.1">
    <property type="nucleotide sequence ID" value="NZ_JBHSDY010000002.1"/>
</dbReference>
<feature type="compositionally biased region" description="Basic and acidic residues" evidence="13">
    <location>
        <begin position="199"/>
        <end position="210"/>
    </location>
</feature>
<dbReference type="Gene3D" id="3.40.80.10">
    <property type="entry name" value="Peptidoglycan recognition protein-like"/>
    <property type="match status" value="1"/>
</dbReference>
<organism evidence="15 16">
    <name type="scientific">Castellaniella hirudinis</name>
    <dbReference type="NCBI Taxonomy" id="1144617"/>
    <lineage>
        <taxon>Bacteria</taxon>
        <taxon>Pseudomonadati</taxon>
        <taxon>Pseudomonadota</taxon>
        <taxon>Betaproteobacteria</taxon>
        <taxon>Burkholderiales</taxon>
        <taxon>Alcaligenaceae</taxon>
        <taxon>Castellaniella</taxon>
    </lineage>
</organism>
<feature type="compositionally biased region" description="Basic and acidic residues" evidence="13">
    <location>
        <begin position="40"/>
        <end position="54"/>
    </location>
</feature>
<dbReference type="PANTHER" id="PTHR30417">
    <property type="entry name" value="N-ACETYLMURAMOYL-L-ALANINE AMIDASE AMID"/>
    <property type="match status" value="1"/>
</dbReference>
<dbReference type="SMART" id="SM00644">
    <property type="entry name" value="Ami_2"/>
    <property type="match status" value="1"/>
</dbReference>
<comment type="catalytic activity">
    <reaction evidence="1">
        <text>Hydrolyzes the link between N-acetylmuramoyl residues and L-amino acid residues in certain cell-wall glycopeptides.</text>
        <dbReference type="EC" id="3.5.1.28"/>
    </reaction>
</comment>
<proteinExistence type="inferred from homology"/>
<evidence type="ECO:0000256" key="7">
    <source>
        <dbReference type="ARBA" id="ARBA00022723"/>
    </source>
</evidence>
<keyword evidence="7" id="KW-0479">Metal-binding</keyword>
<feature type="compositionally biased region" description="Basic and acidic residues" evidence="13">
    <location>
        <begin position="180"/>
        <end position="191"/>
    </location>
</feature>
<gene>
    <name evidence="15" type="primary">ampD</name>
    <name evidence="15" type="ORF">ACFO0J_04380</name>
</gene>
<dbReference type="SUPFAM" id="SSF55846">
    <property type="entry name" value="N-acetylmuramoyl-L-alanine amidase-like"/>
    <property type="match status" value="1"/>
</dbReference>
<evidence type="ECO:0000313" key="16">
    <source>
        <dbReference type="Proteomes" id="UP001595756"/>
    </source>
</evidence>
<dbReference type="Proteomes" id="UP001595756">
    <property type="component" value="Unassembled WGS sequence"/>
</dbReference>
<keyword evidence="8 15" id="KW-0378">Hydrolase</keyword>
<evidence type="ECO:0000256" key="13">
    <source>
        <dbReference type="SAM" id="MobiDB-lite"/>
    </source>
</evidence>
<accession>A0ABV8RWK6</accession>
<comment type="similarity">
    <text evidence="4">Belongs to the N-acetylmuramoyl-L-alanine amidase 2 family.</text>
</comment>
<evidence type="ECO:0000256" key="5">
    <source>
        <dbReference type="ARBA" id="ARBA00011901"/>
    </source>
</evidence>
<sequence>MKAGGASGPGPRRTPAIGPDGWLIGSAEDAPSTQGTVPEILRRPSPNHDQRPGDEEPYLLVIHNISLPPGVFTGDAVIDFFQNRLDIASHPWFENIRDMRVSAHFLIRRDGTIVQFVPTILRAWHAGVSSFEGRERCNDFSIGIELEGTDTLAYTDAQYARLDALAAAIRARHPIRAVQGHEHIAPGRKTDPGPSFDWGRFEHTRGDHETTHHRHHPGRR</sequence>
<name>A0ABV8RWK6_9BURK</name>
<evidence type="ECO:0000256" key="3">
    <source>
        <dbReference type="ARBA" id="ARBA00004496"/>
    </source>
</evidence>
<evidence type="ECO:0000313" key="15">
    <source>
        <dbReference type="EMBL" id="MFC4297275.1"/>
    </source>
</evidence>
<dbReference type="InterPro" id="IPR002502">
    <property type="entry name" value="Amidase_domain"/>
</dbReference>
<comment type="cofactor">
    <cofactor evidence="2">
        <name>Zn(2+)</name>
        <dbReference type="ChEBI" id="CHEBI:29105"/>
    </cofactor>
</comment>
<feature type="region of interest" description="Disordered" evidence="13">
    <location>
        <begin position="1"/>
        <end position="54"/>
    </location>
</feature>
<keyword evidence="9" id="KW-0862">Zinc</keyword>
<dbReference type="InterPro" id="IPR051206">
    <property type="entry name" value="NAMLAA_amidase_2"/>
</dbReference>
<dbReference type="Pfam" id="PF01510">
    <property type="entry name" value="Amidase_2"/>
    <property type="match status" value="1"/>
</dbReference>
<keyword evidence="6" id="KW-0963">Cytoplasm</keyword>
<keyword evidence="10" id="KW-0961">Cell wall biogenesis/degradation</keyword>
<protein>
    <recommendedName>
        <fullName evidence="11">1,6-anhydro-N-acetylmuramyl-L-alanine amidase AmpD</fullName>
        <ecNumber evidence="5">3.5.1.28</ecNumber>
    </recommendedName>
    <alternativeName>
        <fullName evidence="12">N-acetylmuramoyl-L-alanine amidase</fullName>
    </alternativeName>
</protein>